<feature type="non-terminal residue" evidence="1">
    <location>
        <position position="1"/>
    </location>
</feature>
<protein>
    <submittedName>
        <fullName evidence="1">Uncharacterized protein</fullName>
    </submittedName>
</protein>
<name>A0ACC1H9X6_9FUNG</name>
<accession>A0ACC1H9X6</accession>
<dbReference type="Proteomes" id="UP001145114">
    <property type="component" value="Unassembled WGS sequence"/>
</dbReference>
<gene>
    <name evidence="1" type="ORF">EV182_007893</name>
</gene>
<evidence type="ECO:0000313" key="2">
    <source>
        <dbReference type="Proteomes" id="UP001145114"/>
    </source>
</evidence>
<evidence type="ECO:0000313" key="1">
    <source>
        <dbReference type="EMBL" id="KAJ1670975.1"/>
    </source>
</evidence>
<comment type="caution">
    <text evidence="1">The sequence shown here is derived from an EMBL/GenBank/DDBJ whole genome shotgun (WGS) entry which is preliminary data.</text>
</comment>
<organism evidence="1 2">
    <name type="scientific">Spiromyces aspiralis</name>
    <dbReference type="NCBI Taxonomy" id="68401"/>
    <lineage>
        <taxon>Eukaryota</taxon>
        <taxon>Fungi</taxon>
        <taxon>Fungi incertae sedis</taxon>
        <taxon>Zoopagomycota</taxon>
        <taxon>Kickxellomycotina</taxon>
        <taxon>Kickxellomycetes</taxon>
        <taxon>Kickxellales</taxon>
        <taxon>Kickxellaceae</taxon>
        <taxon>Spiromyces</taxon>
    </lineage>
</organism>
<sequence length="100" mass="11124">ANAIGNKGDDIREFLESEYETALENVPESIEDTKAAFIELAIKALDKGAHSENIDIIAVYAKDGKPVIEHIDAEAIKQCVEKVNLEKKELEEKNKQSRTV</sequence>
<proteinExistence type="predicted"/>
<keyword evidence="2" id="KW-1185">Reference proteome</keyword>
<dbReference type="EMBL" id="JAMZIH010008981">
    <property type="protein sequence ID" value="KAJ1670975.1"/>
    <property type="molecule type" value="Genomic_DNA"/>
</dbReference>
<reference evidence="1" key="1">
    <citation type="submission" date="2022-06" db="EMBL/GenBank/DDBJ databases">
        <title>Phylogenomic reconstructions and comparative analyses of Kickxellomycotina fungi.</title>
        <authorList>
            <person name="Reynolds N.K."/>
            <person name="Stajich J.E."/>
            <person name="Barry K."/>
            <person name="Grigoriev I.V."/>
            <person name="Crous P."/>
            <person name="Smith M.E."/>
        </authorList>
    </citation>
    <scope>NUCLEOTIDE SEQUENCE</scope>
    <source>
        <strain evidence="1">RSA 2271</strain>
    </source>
</reference>